<organism evidence="1 2">
    <name type="scientific">Candidatus Coprenecus stercoravium</name>
    <dbReference type="NCBI Taxonomy" id="2840735"/>
    <lineage>
        <taxon>Bacteria</taxon>
        <taxon>Pseudomonadati</taxon>
        <taxon>Bacteroidota</taxon>
        <taxon>Bacteroidia</taxon>
        <taxon>Bacteroidales</taxon>
        <taxon>Rikenellaceae</taxon>
        <taxon>Rikenellaceae incertae sedis</taxon>
        <taxon>Candidatus Coprenecus</taxon>
    </lineage>
</organism>
<dbReference type="AlphaFoldDB" id="A0A9D2GPX9"/>
<dbReference type="PROSITE" id="PS51257">
    <property type="entry name" value="PROKAR_LIPOPROTEIN"/>
    <property type="match status" value="1"/>
</dbReference>
<reference evidence="1" key="1">
    <citation type="journal article" date="2021" name="PeerJ">
        <title>Extensive microbial diversity within the chicken gut microbiome revealed by metagenomics and culture.</title>
        <authorList>
            <person name="Gilroy R."/>
            <person name="Ravi A."/>
            <person name="Getino M."/>
            <person name="Pursley I."/>
            <person name="Horton D.L."/>
            <person name="Alikhan N.F."/>
            <person name="Baker D."/>
            <person name="Gharbi K."/>
            <person name="Hall N."/>
            <person name="Watson M."/>
            <person name="Adriaenssens E.M."/>
            <person name="Foster-Nyarko E."/>
            <person name="Jarju S."/>
            <person name="Secka A."/>
            <person name="Antonio M."/>
            <person name="Oren A."/>
            <person name="Chaudhuri R.R."/>
            <person name="La Ragione R."/>
            <person name="Hildebrand F."/>
            <person name="Pallen M.J."/>
        </authorList>
    </citation>
    <scope>NUCLEOTIDE SEQUENCE</scope>
    <source>
        <strain evidence="1">Gambia16-554</strain>
    </source>
</reference>
<dbReference type="Proteomes" id="UP000824115">
    <property type="component" value="Unassembled WGS sequence"/>
</dbReference>
<dbReference type="InterPro" id="IPR003961">
    <property type="entry name" value="FN3_dom"/>
</dbReference>
<dbReference type="Gene3D" id="2.60.120.890">
    <property type="entry name" value="BT2081, beta-jelly-roll domain"/>
    <property type="match status" value="2"/>
</dbReference>
<evidence type="ECO:0000313" key="1">
    <source>
        <dbReference type="EMBL" id="HIZ86132.1"/>
    </source>
</evidence>
<comment type="caution">
    <text evidence="1">The sequence shown here is derived from an EMBL/GenBank/DDBJ whole genome shotgun (WGS) entry which is preliminary data.</text>
</comment>
<evidence type="ECO:0000313" key="2">
    <source>
        <dbReference type="Proteomes" id="UP000824115"/>
    </source>
</evidence>
<proteinExistence type="predicted"/>
<sequence>MSKTRFFPMYLVLLVSAVSCSTRVETPFETGMGGIRLELLTDLSATRAEAEGQLAPEDFKVEIINQKGVIFKRWATYAEYLEQESTVFTMNAGGPYILRASYGDSTASGFDAFFFIGEQEFTVSPQQVTELSVVCRMGNVKVAVEYGDNIRSDYAGYTATVSTPLGSLVFDRDCAEAGYLPCGEISVNVVLTTADGETTDFVNSQKIKGEPGDFITLRIDTGELPESEVSLTVSVDYGTEDHQVDIELPSYMLPAEAPVIVADGFDPLTGTLSGFVEGLSPEKASLTLNVPSGVESCTLGIQSGTLADAGWPSEINLMEASSWLTESGVLSLPVSSGQTEVQLDFRTLAALLDWSGDSSSGDNAFTIKVTDPAGKYAEGTYRIQPSRARKDVSEIPDYDVWAARVYAELTTDGNPSLLYPEVRAEGSSEWSRPEYTSSISGQTNRVTVTGLNPATKYEIRAGYKSGVSETVRSFTTESAQQVGNAGFEEWTTQTHKFTYKTLFSSKEHNIDWDLPWTEDQWWAVNSKKTMPSSTGVVSANWNWVRFPTVAYTSDANNGGRAAMVYSVNVGDWLTASASVGDRVAGELFIGTADDSGNHSSDGHAFGSRPSALRFHYKYSPKDSETFYVKIEIRSGSTVIASAEKSDGAAASGWSPLEIPLTYSENGMKATGIYITFKSTTAEKPGVNGGYELVIRDGQSYTGNFGSILYLDDIELIYE</sequence>
<dbReference type="CDD" id="cd00063">
    <property type="entry name" value="FN3"/>
    <property type="match status" value="1"/>
</dbReference>
<dbReference type="InterPro" id="IPR027840">
    <property type="entry name" value="DUF4493"/>
</dbReference>
<gene>
    <name evidence="1" type="ORF">IAC04_06550</name>
</gene>
<name>A0A9D2GPX9_9BACT</name>
<accession>A0A9D2GPX9</accession>
<dbReference type="Pfam" id="PF14900">
    <property type="entry name" value="DUF4493"/>
    <property type="match status" value="1"/>
</dbReference>
<protein>
    <submittedName>
        <fullName evidence="1">DUF4493 domain-containing protein</fullName>
    </submittedName>
</protein>
<reference evidence="1" key="2">
    <citation type="submission" date="2021-04" db="EMBL/GenBank/DDBJ databases">
        <authorList>
            <person name="Gilroy R."/>
        </authorList>
    </citation>
    <scope>NUCLEOTIDE SEQUENCE</scope>
    <source>
        <strain evidence="1">Gambia16-554</strain>
    </source>
</reference>
<dbReference type="EMBL" id="DXAW01000113">
    <property type="protein sequence ID" value="HIZ86132.1"/>
    <property type="molecule type" value="Genomic_DNA"/>
</dbReference>
<dbReference type="InterPro" id="IPR038653">
    <property type="entry name" value="Put_CMD_sf"/>
</dbReference>